<dbReference type="RefSeq" id="WP_176070945.1">
    <property type="nucleotide sequence ID" value="NZ_JABWMJ010000011.1"/>
</dbReference>
<dbReference type="SUPFAM" id="SSF52821">
    <property type="entry name" value="Rhodanese/Cell cycle control phosphatase"/>
    <property type="match status" value="1"/>
</dbReference>
<reference evidence="3 4" key="1">
    <citation type="submission" date="2020-06" db="EMBL/GenBank/DDBJ databases">
        <title>Schlegella sp. ID0723 isolated from air conditioner.</title>
        <authorList>
            <person name="Kim D.Y."/>
            <person name="Kim D.-U."/>
        </authorList>
    </citation>
    <scope>NUCLEOTIDE SEQUENCE [LARGE SCALE GENOMIC DNA]</scope>
    <source>
        <strain evidence="3 4">ID0723</strain>
    </source>
</reference>
<dbReference type="Pfam" id="PF00581">
    <property type="entry name" value="Rhodanese"/>
    <property type="match status" value="1"/>
</dbReference>
<organism evidence="3 4">
    <name type="scientific">Piscinibacter koreensis</name>
    <dbReference type="NCBI Taxonomy" id="2742824"/>
    <lineage>
        <taxon>Bacteria</taxon>
        <taxon>Pseudomonadati</taxon>
        <taxon>Pseudomonadota</taxon>
        <taxon>Betaproteobacteria</taxon>
        <taxon>Burkholderiales</taxon>
        <taxon>Sphaerotilaceae</taxon>
        <taxon>Piscinibacter</taxon>
    </lineage>
</organism>
<evidence type="ECO:0000313" key="4">
    <source>
        <dbReference type="Proteomes" id="UP000529637"/>
    </source>
</evidence>
<comment type="caution">
    <text evidence="3">The sequence shown here is derived from an EMBL/GenBank/DDBJ whole genome shotgun (WGS) entry which is preliminary data.</text>
</comment>
<dbReference type="EMBL" id="JABWMJ010000011">
    <property type="protein sequence ID" value="NUZ08105.1"/>
    <property type="molecule type" value="Genomic_DNA"/>
</dbReference>
<accession>A0A7Y6TYG7</accession>
<keyword evidence="4" id="KW-1185">Reference proteome</keyword>
<dbReference type="CDD" id="cd00158">
    <property type="entry name" value="RHOD"/>
    <property type="match status" value="1"/>
</dbReference>
<dbReference type="AlphaFoldDB" id="A0A7Y6TYG7"/>
<protein>
    <submittedName>
        <fullName evidence="3">Sulfurtransferase</fullName>
    </submittedName>
</protein>
<evidence type="ECO:0000256" key="1">
    <source>
        <dbReference type="SAM" id="MobiDB-lite"/>
    </source>
</evidence>
<feature type="region of interest" description="Disordered" evidence="1">
    <location>
        <begin position="1"/>
        <end position="53"/>
    </location>
</feature>
<evidence type="ECO:0000313" key="3">
    <source>
        <dbReference type="EMBL" id="NUZ08105.1"/>
    </source>
</evidence>
<dbReference type="GO" id="GO:0016740">
    <property type="term" value="F:transferase activity"/>
    <property type="evidence" value="ECO:0007669"/>
    <property type="project" value="UniProtKB-KW"/>
</dbReference>
<dbReference type="Proteomes" id="UP000529637">
    <property type="component" value="Unassembled WGS sequence"/>
</dbReference>
<sequence length="181" mass="19040">MPPPSPRQPDAARSSSAAPGNYDEGQDFGVRPTPQLRPSDQLHAPTPTAIPGGKVVGTRQLAAWLQGAEAPLLLHAIGSPVHLPKAVAAAPASQGGSFDDAVQREYGAFLEQSTRGDRGRLIVTYCQGVQCWGSYNAALRAIRLGYTNVHWYRGGMEAWQAAGLPLGAATRRSAGPGPPPR</sequence>
<feature type="domain" description="Rhodanese" evidence="2">
    <location>
        <begin position="94"/>
        <end position="168"/>
    </location>
</feature>
<dbReference type="PROSITE" id="PS50206">
    <property type="entry name" value="RHODANESE_3"/>
    <property type="match status" value="1"/>
</dbReference>
<dbReference type="InterPro" id="IPR001763">
    <property type="entry name" value="Rhodanese-like_dom"/>
</dbReference>
<proteinExistence type="predicted"/>
<dbReference type="SMART" id="SM00450">
    <property type="entry name" value="RHOD"/>
    <property type="match status" value="1"/>
</dbReference>
<dbReference type="Gene3D" id="3.40.250.10">
    <property type="entry name" value="Rhodanese-like domain"/>
    <property type="match status" value="1"/>
</dbReference>
<keyword evidence="3" id="KW-0808">Transferase</keyword>
<dbReference type="InterPro" id="IPR036873">
    <property type="entry name" value="Rhodanese-like_dom_sf"/>
</dbReference>
<evidence type="ECO:0000259" key="2">
    <source>
        <dbReference type="PROSITE" id="PS50206"/>
    </source>
</evidence>
<name>A0A7Y6TYG7_9BURK</name>
<gene>
    <name evidence="3" type="ORF">HQN59_20295</name>
</gene>